<dbReference type="RefSeq" id="WP_005191556.1">
    <property type="nucleotide sequence ID" value="NZ_CP045804.1"/>
</dbReference>
<feature type="region of interest" description="Disordered" evidence="1">
    <location>
        <begin position="100"/>
        <end position="165"/>
    </location>
</feature>
<feature type="signal peptide" evidence="2">
    <location>
        <begin position="1"/>
        <end position="22"/>
    </location>
</feature>
<organism evidence="3">
    <name type="scientific">Gordonia amarae</name>
    <dbReference type="NCBI Taxonomy" id="36821"/>
    <lineage>
        <taxon>Bacteria</taxon>
        <taxon>Bacillati</taxon>
        <taxon>Actinomycetota</taxon>
        <taxon>Actinomycetes</taxon>
        <taxon>Mycobacteriales</taxon>
        <taxon>Gordoniaceae</taxon>
        <taxon>Gordonia</taxon>
    </lineage>
</organism>
<protein>
    <submittedName>
        <fullName evidence="3">Uncharacterized protein</fullName>
    </submittedName>
</protein>
<name>A0A857KTR1_9ACTN</name>
<keyword evidence="2" id="KW-0732">Signal</keyword>
<dbReference type="AlphaFoldDB" id="A0A857KTR1"/>
<feature type="chain" id="PRO_5039612901" evidence="2">
    <location>
        <begin position="23"/>
        <end position="211"/>
    </location>
</feature>
<feature type="compositionally biased region" description="Basic and acidic residues" evidence="1">
    <location>
        <begin position="199"/>
        <end position="211"/>
    </location>
</feature>
<feature type="compositionally biased region" description="Low complexity" evidence="1">
    <location>
        <begin position="126"/>
        <end position="147"/>
    </location>
</feature>
<accession>A0A857KTR1</accession>
<feature type="region of interest" description="Disordered" evidence="1">
    <location>
        <begin position="183"/>
        <end position="211"/>
    </location>
</feature>
<proteinExistence type="predicted"/>
<reference evidence="3" key="1">
    <citation type="journal article" date="2021" name="Nat. Microbiol.">
        <title>Cocultivation of an ultrasmall environmental parasitic bacterium with lytic ability against bacteria associated with wastewater foams.</title>
        <authorList>
            <person name="Batinovic S."/>
            <person name="Rose J.J.A."/>
            <person name="Ratcliffe J."/>
            <person name="Seviour R.J."/>
            <person name="Petrovski S."/>
        </authorList>
    </citation>
    <scope>NUCLEOTIDE SEQUENCE</scope>
    <source>
        <strain evidence="3">CON44</strain>
    </source>
</reference>
<evidence type="ECO:0000313" key="3">
    <source>
        <dbReference type="EMBL" id="QHN38395.1"/>
    </source>
</evidence>
<evidence type="ECO:0000256" key="2">
    <source>
        <dbReference type="SAM" id="SignalP"/>
    </source>
</evidence>
<evidence type="ECO:0000256" key="1">
    <source>
        <dbReference type="SAM" id="MobiDB-lite"/>
    </source>
</evidence>
<dbReference type="EMBL" id="CP045810">
    <property type="protein sequence ID" value="QHN38395.1"/>
    <property type="molecule type" value="Genomic_DNA"/>
</dbReference>
<gene>
    <name evidence="3" type="ORF">GII30_03675</name>
</gene>
<sequence length="211" mass="21008">MSAAAVGAFGLAIALGTSACSAGQVSQTTSQEPAVNGGSAKLGPLLLRDVTIVWPTGDAKATADAGGPYDIAFSISNQSATVIDKLVSVTAPRGTVTISGDATINPGQALLAGDPEAIPGSEETTETSTPSSSAAPTSTSASPTSTEEASDESADKLKVTLTGAGDTVRAGISTQLVFKFEKAGEVRVPVPLNGGPNLKRQDKVRGGDAEH</sequence>